<organism evidence="12 13">
    <name type="scientific">Blepharisma stoltei</name>
    <dbReference type="NCBI Taxonomy" id="1481888"/>
    <lineage>
        <taxon>Eukaryota</taxon>
        <taxon>Sar</taxon>
        <taxon>Alveolata</taxon>
        <taxon>Ciliophora</taxon>
        <taxon>Postciliodesmatophora</taxon>
        <taxon>Heterotrichea</taxon>
        <taxon>Heterotrichida</taxon>
        <taxon>Blepharismidae</taxon>
        <taxon>Blepharisma</taxon>
    </lineage>
</organism>
<evidence type="ECO:0000259" key="10">
    <source>
        <dbReference type="PROSITE" id="PS51986"/>
    </source>
</evidence>
<dbReference type="InterPro" id="IPR008147">
    <property type="entry name" value="Gln_synt_N"/>
</dbReference>
<dbReference type="GO" id="GO:0005524">
    <property type="term" value="F:ATP binding"/>
    <property type="evidence" value="ECO:0007669"/>
    <property type="project" value="UniProtKB-KW"/>
</dbReference>
<reference evidence="12" key="1">
    <citation type="submission" date="2021-09" db="EMBL/GenBank/DDBJ databases">
        <authorList>
            <consortium name="AG Swart"/>
            <person name="Singh M."/>
            <person name="Singh A."/>
            <person name="Seah K."/>
            <person name="Emmerich C."/>
        </authorList>
    </citation>
    <scope>NUCLEOTIDE SEQUENCE</scope>
    <source>
        <strain evidence="12">ATCC30299</strain>
    </source>
</reference>
<dbReference type="AlphaFoldDB" id="A0AAU9JDB0"/>
<evidence type="ECO:0000256" key="7">
    <source>
        <dbReference type="PROSITE-ProRule" id="PRU01330"/>
    </source>
</evidence>
<feature type="domain" description="GS catalytic" evidence="11">
    <location>
        <begin position="114"/>
        <end position="385"/>
    </location>
</feature>
<evidence type="ECO:0000256" key="3">
    <source>
        <dbReference type="ARBA" id="ARBA00022598"/>
    </source>
</evidence>
<evidence type="ECO:0000256" key="5">
    <source>
        <dbReference type="ARBA" id="ARBA00022840"/>
    </source>
</evidence>
<dbReference type="FunFam" id="3.30.590.10:FF:000004">
    <property type="entry name" value="Glutamine synthetase"/>
    <property type="match status" value="1"/>
</dbReference>
<dbReference type="InterPro" id="IPR027303">
    <property type="entry name" value="Gln_synth_gly_rich_site"/>
</dbReference>
<dbReference type="SUPFAM" id="SSF55931">
    <property type="entry name" value="Glutamine synthetase/guanido kinase"/>
    <property type="match status" value="1"/>
</dbReference>
<dbReference type="InterPro" id="IPR008146">
    <property type="entry name" value="Gln_synth_cat_dom"/>
</dbReference>
<dbReference type="EMBL" id="CAJZBQ010000023">
    <property type="protein sequence ID" value="CAG9319679.1"/>
    <property type="molecule type" value="Genomic_DNA"/>
</dbReference>
<dbReference type="GO" id="GO:0005737">
    <property type="term" value="C:cytoplasm"/>
    <property type="evidence" value="ECO:0007669"/>
    <property type="project" value="TreeGrafter"/>
</dbReference>
<evidence type="ECO:0000259" key="11">
    <source>
        <dbReference type="PROSITE" id="PS51987"/>
    </source>
</evidence>
<protein>
    <recommendedName>
        <fullName evidence="2 9">Glutamine synthetase</fullName>
        <ecNumber evidence="2 9">6.3.1.2</ecNumber>
    </recommendedName>
</protein>
<dbReference type="EC" id="6.3.1.2" evidence="2 9"/>
<comment type="caution">
    <text evidence="12">The sequence shown here is derived from an EMBL/GenBank/DDBJ whole genome shotgun (WGS) entry which is preliminary data.</text>
</comment>
<dbReference type="InterPro" id="IPR036651">
    <property type="entry name" value="Gln_synt_N_sf"/>
</dbReference>
<dbReference type="InterPro" id="IPR014746">
    <property type="entry name" value="Gln_synth/guanido_kin_cat_dom"/>
</dbReference>
<name>A0AAU9JDB0_9CILI</name>
<dbReference type="GO" id="GO:0006542">
    <property type="term" value="P:glutamine biosynthetic process"/>
    <property type="evidence" value="ECO:0007669"/>
    <property type="project" value="InterPro"/>
</dbReference>
<keyword evidence="13" id="KW-1185">Reference proteome</keyword>
<accession>A0AAU9JDB0</accession>
<dbReference type="Gene3D" id="3.10.20.70">
    <property type="entry name" value="Glutamine synthetase, N-terminal domain"/>
    <property type="match status" value="1"/>
</dbReference>
<comment type="similarity">
    <text evidence="1 7 8">Belongs to the glutamine synthetase family.</text>
</comment>
<dbReference type="InterPro" id="IPR050292">
    <property type="entry name" value="Glutamine_Synthetase"/>
</dbReference>
<dbReference type="PANTHER" id="PTHR20852">
    <property type="entry name" value="GLUTAMINE SYNTHETASE"/>
    <property type="match status" value="1"/>
</dbReference>
<keyword evidence="4 9" id="KW-0547">Nucleotide-binding</keyword>
<dbReference type="PROSITE" id="PS00180">
    <property type="entry name" value="GLNA_1"/>
    <property type="match status" value="1"/>
</dbReference>
<dbReference type="PROSITE" id="PS51987">
    <property type="entry name" value="GS_CATALYTIC"/>
    <property type="match status" value="1"/>
</dbReference>
<keyword evidence="5 9" id="KW-0067">ATP-binding</keyword>
<dbReference type="Proteomes" id="UP001162131">
    <property type="component" value="Unassembled WGS sequence"/>
</dbReference>
<dbReference type="Gene3D" id="3.30.590.10">
    <property type="entry name" value="Glutamine synthetase/guanido kinase, catalytic domain"/>
    <property type="match status" value="1"/>
</dbReference>
<dbReference type="GO" id="GO:0004356">
    <property type="term" value="F:glutamine synthetase activity"/>
    <property type="evidence" value="ECO:0007669"/>
    <property type="project" value="UniProtKB-EC"/>
</dbReference>
<dbReference type="SUPFAM" id="SSF54368">
    <property type="entry name" value="Glutamine synthetase, N-terminal domain"/>
    <property type="match status" value="1"/>
</dbReference>
<evidence type="ECO:0000256" key="2">
    <source>
        <dbReference type="ARBA" id="ARBA00012937"/>
    </source>
</evidence>
<dbReference type="PROSITE" id="PS51986">
    <property type="entry name" value="GS_BETA_GRASP"/>
    <property type="match status" value="1"/>
</dbReference>
<dbReference type="PANTHER" id="PTHR20852:SF57">
    <property type="entry name" value="GLUTAMINE SYNTHETASE 2 CYTOPLASMIC"/>
    <property type="match status" value="1"/>
</dbReference>
<dbReference type="Pfam" id="PF00120">
    <property type="entry name" value="Gln-synt_C"/>
    <property type="match status" value="1"/>
</dbReference>
<evidence type="ECO:0000256" key="9">
    <source>
        <dbReference type="RuleBase" id="RU004356"/>
    </source>
</evidence>
<feature type="domain" description="GS beta-grasp" evidence="10">
    <location>
        <begin position="26"/>
        <end position="107"/>
    </location>
</feature>
<keyword evidence="3 9" id="KW-0436">Ligase</keyword>
<dbReference type="PROSITE" id="PS00181">
    <property type="entry name" value="GLNA_ATP"/>
    <property type="match status" value="1"/>
</dbReference>
<gene>
    <name evidence="12" type="ORF">BSTOLATCC_MIC24230</name>
</gene>
<dbReference type="SMART" id="SM01230">
    <property type="entry name" value="Gln-synt_C"/>
    <property type="match status" value="1"/>
</dbReference>
<evidence type="ECO:0000256" key="8">
    <source>
        <dbReference type="RuleBase" id="RU000384"/>
    </source>
</evidence>
<sequence>MKVADKVTSVGRGEYKFSKLPQHGNIIAEYIWIGGRGLDIRSKSRTLEIPKVNSLDDLPDWNYDGSSTFQADGHDSEILLRPRVFFPDPFRLGNNVLVLCDTWKPDGSPTNTNFRTDCLKVMTSVADEEPWFGFEQEYVLYRNDCYPHRPLGFPDGGYPAPQGPYYCSVGGGCAFGRQIMEAHYRCCLYSGIKISGTNSEVFPGQWEFQIGPLTGIDLGDHVWMARYLLLRVAEHFGTSVNWECKPVIGEWNGSGCHANFSTKSTRAEGGMDVIHRYIEKLREKHSYCIDGYGKDNAKRLSGTCETSNINTFSFGVADRGASIRIPRATASSGRGYLEDRRPASNSDPYVVSALLADVAILDGAGTQELHDRYMAFLNSVRPIII</sequence>
<proteinExistence type="inferred from homology"/>
<evidence type="ECO:0000256" key="4">
    <source>
        <dbReference type="ARBA" id="ARBA00022741"/>
    </source>
</evidence>
<evidence type="ECO:0000313" key="13">
    <source>
        <dbReference type="Proteomes" id="UP001162131"/>
    </source>
</evidence>
<evidence type="ECO:0000256" key="1">
    <source>
        <dbReference type="ARBA" id="ARBA00009897"/>
    </source>
</evidence>
<evidence type="ECO:0000313" key="12">
    <source>
        <dbReference type="EMBL" id="CAG9319679.1"/>
    </source>
</evidence>
<comment type="catalytic activity">
    <reaction evidence="6 9">
        <text>L-glutamate + NH4(+) + ATP = L-glutamine + ADP + phosphate + H(+)</text>
        <dbReference type="Rhea" id="RHEA:16169"/>
        <dbReference type="ChEBI" id="CHEBI:15378"/>
        <dbReference type="ChEBI" id="CHEBI:28938"/>
        <dbReference type="ChEBI" id="CHEBI:29985"/>
        <dbReference type="ChEBI" id="CHEBI:30616"/>
        <dbReference type="ChEBI" id="CHEBI:43474"/>
        <dbReference type="ChEBI" id="CHEBI:58359"/>
        <dbReference type="ChEBI" id="CHEBI:456216"/>
        <dbReference type="EC" id="6.3.1.2"/>
    </reaction>
</comment>
<dbReference type="InterPro" id="IPR027302">
    <property type="entry name" value="Gln_synth_N_conserv_site"/>
</dbReference>
<evidence type="ECO:0000256" key="6">
    <source>
        <dbReference type="ARBA" id="ARBA00049436"/>
    </source>
</evidence>